<feature type="compositionally biased region" description="Basic and acidic residues" evidence="1">
    <location>
        <begin position="53"/>
        <end position="62"/>
    </location>
</feature>
<dbReference type="HOGENOM" id="CLU_1858327_0_0_1"/>
<dbReference type="Proteomes" id="UP000006038">
    <property type="component" value="Chromosome 7"/>
</dbReference>
<accession>J3MLQ0</accession>
<dbReference type="AlphaFoldDB" id="J3MLQ0"/>
<evidence type="ECO:0000313" key="3">
    <source>
        <dbReference type="Proteomes" id="UP000006038"/>
    </source>
</evidence>
<dbReference type="EnsemblPlants" id="OB07G23320.1">
    <property type="protein sequence ID" value="OB07G23320.1"/>
    <property type="gene ID" value="OB07G23320"/>
</dbReference>
<reference evidence="2" key="2">
    <citation type="submission" date="2013-04" db="UniProtKB">
        <authorList>
            <consortium name="EnsemblPlants"/>
        </authorList>
    </citation>
    <scope>IDENTIFICATION</scope>
</reference>
<proteinExistence type="predicted"/>
<reference evidence="2" key="1">
    <citation type="journal article" date="2013" name="Nat. Commun.">
        <title>Whole-genome sequencing of Oryza brachyantha reveals mechanisms underlying Oryza genome evolution.</title>
        <authorList>
            <person name="Chen J."/>
            <person name="Huang Q."/>
            <person name="Gao D."/>
            <person name="Wang J."/>
            <person name="Lang Y."/>
            <person name="Liu T."/>
            <person name="Li B."/>
            <person name="Bai Z."/>
            <person name="Luis Goicoechea J."/>
            <person name="Liang C."/>
            <person name="Chen C."/>
            <person name="Zhang W."/>
            <person name="Sun S."/>
            <person name="Liao Y."/>
            <person name="Zhang X."/>
            <person name="Yang L."/>
            <person name="Song C."/>
            <person name="Wang M."/>
            <person name="Shi J."/>
            <person name="Liu G."/>
            <person name="Liu J."/>
            <person name="Zhou H."/>
            <person name="Zhou W."/>
            <person name="Yu Q."/>
            <person name="An N."/>
            <person name="Chen Y."/>
            <person name="Cai Q."/>
            <person name="Wang B."/>
            <person name="Liu B."/>
            <person name="Min J."/>
            <person name="Huang Y."/>
            <person name="Wu H."/>
            <person name="Li Z."/>
            <person name="Zhang Y."/>
            <person name="Yin Y."/>
            <person name="Song W."/>
            <person name="Jiang J."/>
            <person name="Jackson S.A."/>
            <person name="Wing R.A."/>
            <person name="Wang J."/>
            <person name="Chen M."/>
        </authorList>
    </citation>
    <scope>NUCLEOTIDE SEQUENCE [LARGE SCALE GENOMIC DNA]</scope>
    <source>
        <strain evidence="2">cv. IRGC 101232</strain>
    </source>
</reference>
<sequence>MCAQRRGDAAAHSMVRHVRAERRLEVEVDPDRWGPPIGVPCEGEGPRWTSGAGREKRERRAEQAVALVPAQWERGKERRGEQARPGERRRGDGPKWSEPGGREESEKEWAEGGDGDFERGLGHGSGKLRTECTVAKWN</sequence>
<keyword evidence="3" id="KW-1185">Reference proteome</keyword>
<evidence type="ECO:0000256" key="1">
    <source>
        <dbReference type="SAM" id="MobiDB-lite"/>
    </source>
</evidence>
<evidence type="ECO:0000313" key="2">
    <source>
        <dbReference type="EnsemblPlants" id="OB07G23320.1"/>
    </source>
</evidence>
<organism evidence="2">
    <name type="scientific">Oryza brachyantha</name>
    <name type="common">malo sina</name>
    <dbReference type="NCBI Taxonomy" id="4533"/>
    <lineage>
        <taxon>Eukaryota</taxon>
        <taxon>Viridiplantae</taxon>
        <taxon>Streptophyta</taxon>
        <taxon>Embryophyta</taxon>
        <taxon>Tracheophyta</taxon>
        <taxon>Spermatophyta</taxon>
        <taxon>Magnoliopsida</taxon>
        <taxon>Liliopsida</taxon>
        <taxon>Poales</taxon>
        <taxon>Poaceae</taxon>
        <taxon>BOP clade</taxon>
        <taxon>Oryzoideae</taxon>
        <taxon>Oryzeae</taxon>
        <taxon>Oryzinae</taxon>
        <taxon>Oryza</taxon>
    </lineage>
</organism>
<dbReference type="Gramene" id="OB07G23320.1">
    <property type="protein sequence ID" value="OB07G23320.1"/>
    <property type="gene ID" value="OB07G23320"/>
</dbReference>
<name>J3MLQ0_ORYBR</name>
<protein>
    <submittedName>
        <fullName evidence="2">Uncharacterized protein</fullName>
    </submittedName>
</protein>
<feature type="region of interest" description="Disordered" evidence="1">
    <location>
        <begin position="30"/>
        <end position="138"/>
    </location>
</feature>
<feature type="compositionally biased region" description="Basic and acidic residues" evidence="1">
    <location>
        <begin position="73"/>
        <end position="121"/>
    </location>
</feature>